<dbReference type="AlphaFoldDB" id="A0A3T0MYQ8"/>
<keyword evidence="2" id="KW-1185">Reference proteome</keyword>
<dbReference type="SUPFAM" id="SSF55298">
    <property type="entry name" value="YjgF-like"/>
    <property type="match status" value="1"/>
</dbReference>
<dbReference type="Proteomes" id="UP000283063">
    <property type="component" value="Chromosome"/>
</dbReference>
<gene>
    <name evidence="1" type="ORF">EBB79_02650</name>
</gene>
<dbReference type="EMBL" id="CP033219">
    <property type="protein sequence ID" value="AZV76903.1"/>
    <property type="molecule type" value="Genomic_DNA"/>
</dbReference>
<sequence>MAGGQNATALCALYVLTHANGASKLLLDVFGEVSGAHTRMAIGTENMPFNATTEVEAGFWIKV</sequence>
<organism evidence="1 2">
    <name type="scientific">Parasedimentitalea marina</name>
    <dbReference type="NCBI Taxonomy" id="2483033"/>
    <lineage>
        <taxon>Bacteria</taxon>
        <taxon>Pseudomonadati</taxon>
        <taxon>Pseudomonadota</taxon>
        <taxon>Alphaproteobacteria</taxon>
        <taxon>Rhodobacterales</taxon>
        <taxon>Paracoccaceae</taxon>
        <taxon>Parasedimentitalea</taxon>
    </lineage>
</organism>
<dbReference type="Gene3D" id="3.30.1330.40">
    <property type="entry name" value="RutC-like"/>
    <property type="match status" value="1"/>
</dbReference>
<protein>
    <submittedName>
        <fullName evidence="1">Uncharacterized protein</fullName>
    </submittedName>
</protein>
<name>A0A3T0MYQ8_9RHOB</name>
<evidence type="ECO:0000313" key="1">
    <source>
        <dbReference type="EMBL" id="AZV76903.1"/>
    </source>
</evidence>
<dbReference type="KEGG" id="sedi:EBB79_02650"/>
<dbReference type="InterPro" id="IPR035959">
    <property type="entry name" value="RutC-like_sf"/>
</dbReference>
<proteinExistence type="predicted"/>
<reference evidence="1 2" key="1">
    <citation type="submission" date="2018-10" db="EMBL/GenBank/DDBJ databases">
        <title>Parasedimentitalea marina sp. nov., a psychrophilic bacterium isolated from deep seawater of the New Britain Trench.</title>
        <authorList>
            <person name="Cao J."/>
        </authorList>
    </citation>
    <scope>NUCLEOTIDE SEQUENCE [LARGE SCALE GENOMIC DNA]</scope>
    <source>
        <strain evidence="1 2">W43</strain>
    </source>
</reference>
<accession>A0A3T0MYQ8</accession>
<evidence type="ECO:0000313" key="2">
    <source>
        <dbReference type="Proteomes" id="UP000283063"/>
    </source>
</evidence>